<evidence type="ECO:0000256" key="2">
    <source>
        <dbReference type="ARBA" id="ARBA00022679"/>
    </source>
</evidence>
<evidence type="ECO:0008006" key="6">
    <source>
        <dbReference type="Google" id="ProtNLM"/>
    </source>
</evidence>
<dbReference type="GO" id="GO:0016757">
    <property type="term" value="F:glycosyltransferase activity"/>
    <property type="evidence" value="ECO:0007669"/>
    <property type="project" value="UniProtKB-KW"/>
</dbReference>
<comment type="caution">
    <text evidence="4">The sequence shown here is derived from an EMBL/GenBank/DDBJ whole genome shotgun (WGS) entry which is preliminary data.</text>
</comment>
<gene>
    <name evidence="4" type="ORF">CSO01_31640</name>
</gene>
<dbReference type="SUPFAM" id="SSF75005">
    <property type="entry name" value="Arabinanase/levansucrase/invertase"/>
    <property type="match status" value="1"/>
</dbReference>
<keyword evidence="1" id="KW-0328">Glycosyltransferase</keyword>
<keyword evidence="2" id="KW-0808">Transferase</keyword>
<evidence type="ECO:0000256" key="1">
    <source>
        <dbReference type="ARBA" id="ARBA00022676"/>
    </source>
</evidence>
<dbReference type="Proteomes" id="UP000321798">
    <property type="component" value="Unassembled WGS sequence"/>
</dbReference>
<dbReference type="CDD" id="cd18613">
    <property type="entry name" value="GH130"/>
    <property type="match status" value="1"/>
</dbReference>
<evidence type="ECO:0000313" key="4">
    <source>
        <dbReference type="EMBL" id="GEP70449.1"/>
    </source>
</evidence>
<proteinExistence type="inferred from homology"/>
<organism evidence="4 5">
    <name type="scientific">Cellulomonas soli</name>
    <dbReference type="NCBI Taxonomy" id="931535"/>
    <lineage>
        <taxon>Bacteria</taxon>
        <taxon>Bacillati</taxon>
        <taxon>Actinomycetota</taxon>
        <taxon>Actinomycetes</taxon>
        <taxon>Micrococcales</taxon>
        <taxon>Cellulomonadaceae</taxon>
        <taxon>Cellulomonas</taxon>
    </lineage>
</organism>
<dbReference type="PANTHER" id="PTHR34106">
    <property type="entry name" value="GLYCOSIDASE"/>
    <property type="match status" value="1"/>
</dbReference>
<dbReference type="InterPro" id="IPR007184">
    <property type="entry name" value="Mannoside_phosphorylase"/>
</dbReference>
<evidence type="ECO:0000313" key="5">
    <source>
        <dbReference type="Proteomes" id="UP000321798"/>
    </source>
</evidence>
<dbReference type="Pfam" id="PF04041">
    <property type="entry name" value="Glyco_hydro_130"/>
    <property type="match status" value="1"/>
</dbReference>
<comment type="similarity">
    <text evidence="3">Belongs to the glycosyl hydrolase 130 family.</text>
</comment>
<accession>A0A512PGW7</accession>
<reference evidence="4 5" key="1">
    <citation type="submission" date="2019-07" db="EMBL/GenBank/DDBJ databases">
        <title>Whole genome shotgun sequence of Cellulomonas soli NBRC 109434.</title>
        <authorList>
            <person name="Hosoyama A."/>
            <person name="Uohara A."/>
            <person name="Ohji S."/>
            <person name="Ichikawa N."/>
        </authorList>
    </citation>
    <scope>NUCLEOTIDE SEQUENCE [LARGE SCALE GENOMIC DNA]</scope>
    <source>
        <strain evidence="4 5">NBRC 109434</strain>
    </source>
</reference>
<dbReference type="EMBL" id="BKAL01000013">
    <property type="protein sequence ID" value="GEP70449.1"/>
    <property type="molecule type" value="Genomic_DNA"/>
</dbReference>
<dbReference type="RefSeq" id="WP_218866645.1">
    <property type="nucleotide sequence ID" value="NZ_BAABBJ010000001.1"/>
</dbReference>
<name>A0A512PGW7_9CELL</name>
<dbReference type="Gene3D" id="2.115.10.20">
    <property type="entry name" value="Glycosyl hydrolase domain, family 43"/>
    <property type="match status" value="1"/>
</dbReference>
<dbReference type="InterPro" id="IPR023296">
    <property type="entry name" value="Glyco_hydro_beta-prop_sf"/>
</dbReference>
<dbReference type="AlphaFoldDB" id="A0A512PGW7"/>
<protein>
    <recommendedName>
        <fullName evidence="6">Glycosidase</fullName>
    </recommendedName>
</protein>
<evidence type="ECO:0000256" key="3">
    <source>
        <dbReference type="ARBA" id="ARBA00024356"/>
    </source>
</evidence>
<dbReference type="PANTHER" id="PTHR34106:SF4">
    <property type="entry name" value="BLL5143 PROTEIN"/>
    <property type="match status" value="1"/>
</dbReference>
<keyword evidence="5" id="KW-1185">Reference proteome</keyword>
<sequence>MTGEALRFDHLRTLTTATGLYEHALGTTPRIEHGMCVDDVARGLVVTTRVPEPSTQVRAMADVYLTFLLDAQAADGSMHNRRSPDGRWLDEPSTDDHWGRALWAFGTAVAHSDDPDLVVRAREGAARALAVRSVHPRAMAYAALGAAQLLGVHVEELAARRLMRDVRPLLLPGRRQTSWPWPYGRLTYANAVLPEAMIAVGDTLHDVGLRADGLALLSWLVREQTVDGHLSTVPAGGRSPGDPQPAFDQQPIEVAALAEAAWTAYGSTHERTWVEVTARCLAWFDGDNDSALPMHDRATGGGYDGLERASVNQNQGAESTLAWLSTAQLAARLGVPAGDRGHQGRATSTRTGSPAWVRRTDHVLLPDPERVVDLLFLPGQEQAASGESRSTLVLERVRQLSDAQVADQLHRLAVRFGHRDRTLDRTWRAGYRLVEHRLADDGPPLSPDRQQLAGAYLTQQYALEGSALCNPSMVAHPDQSGTAPGSTRFVLTLRAIGEGHRSSVEFRTGTIGASDVLTFDAPPRTARLAVPHAARYSRATFAHQIHDLHGDDASSGVVLDALEPEFDREDLARACARLHEQQLTRGGAEQTIRRLDELAGSTYAVRFPRESTLQERVLMPRAPSESQGMEDVRLVRFDDPTAPGGAGGEPEYLGTYTAYDGHQVSMQLLRTRDFRTFTSTRLSGPGARNKGMALFPRRVGGRALALSRADRESNAVSASDDLLHWEEPVLVQAPAEPWEIVQLGNCGAPIETAQGWLVLTHGVGPMRTYSIGAMLLDLDEPTRVLGRLRRPLLAPEDDDRAGYVPDVVYSCGAMRHGRTLVLPYGCADTRTRIALVDLDALLDELLGASSVDDGEPVAP</sequence>